<evidence type="ECO:0000256" key="8">
    <source>
        <dbReference type="PIRSR" id="PIRSR036894-1"/>
    </source>
</evidence>
<dbReference type="SUPFAM" id="SSF51182">
    <property type="entry name" value="RmlC-like cupins"/>
    <property type="match status" value="1"/>
</dbReference>
<dbReference type="InterPro" id="IPR014628">
    <property type="entry name" value="Man6P_isomerase_Firm_short"/>
</dbReference>
<dbReference type="InterPro" id="IPR046457">
    <property type="entry name" value="PMI_typeI_cat"/>
</dbReference>
<feature type="binding site" evidence="8">
    <location>
        <position position="176"/>
    </location>
    <ligand>
        <name>Zn(2+)</name>
        <dbReference type="ChEBI" id="CHEBI:29105"/>
    </ligand>
</feature>
<dbReference type="eggNOG" id="COG1482">
    <property type="taxonomic scope" value="Bacteria"/>
</dbReference>
<evidence type="ECO:0000313" key="12">
    <source>
        <dbReference type="EMBL" id="BAM48318.1"/>
    </source>
</evidence>
<feature type="binding site" evidence="8">
    <location>
        <position position="101"/>
    </location>
    <ligand>
        <name>Zn(2+)</name>
        <dbReference type="ChEBI" id="CHEBI:29105"/>
    </ligand>
</feature>
<keyword evidence="6 7" id="KW-0413">Isomerase</keyword>
<dbReference type="OrthoDB" id="9808275at2"/>
<dbReference type="EMBL" id="AP012050">
    <property type="protein sequence ID" value="BAM48318.1"/>
    <property type="molecule type" value="Genomic_DNA"/>
</dbReference>
<dbReference type="HOGENOM" id="CLU_020529_0_0_9"/>
<sequence length="319" mass="36723">MYSGPLFLRPSFHKRIWGGTRLNHYFRDQLPSDTIGEAWVISAHKNGPSQVLNQPFINQTLNDVWMNHPELFNRNKQQRDEAYPLLVKLLDAKHPLSVQVHPDDTYAQQIEGETFGKTECWYILEAEANAEIIFGHNAQSKKQFEQMARSGKWEQLFKKKSVKRGDFIYIPSGTLHAIGPGIILLEIQQNSDITYRVYDYDRADQSGKKRELHLEDSLKVISIPHHDPQHQQSQSIKDGLIQTRLITTPYFTVYHWRLDGISKLNQIADFIQVNVINGEANLTIDDHQFVIKKGDNFILPATIASFTLKGFAEFIVSHT</sequence>
<feature type="domain" description="Mannose-6-phosphate isomerase cupin" evidence="11">
    <location>
        <begin position="243"/>
        <end position="318"/>
    </location>
</feature>
<keyword evidence="13" id="KW-1185">Reference proteome</keyword>
<evidence type="ECO:0000256" key="5">
    <source>
        <dbReference type="ARBA" id="ARBA00022833"/>
    </source>
</evidence>
<evidence type="ECO:0000256" key="2">
    <source>
        <dbReference type="ARBA" id="ARBA00010772"/>
    </source>
</evidence>
<dbReference type="GO" id="GO:0004476">
    <property type="term" value="F:mannose-6-phosphate isomerase activity"/>
    <property type="evidence" value="ECO:0007669"/>
    <property type="project" value="UniProtKB-UniRule"/>
</dbReference>
<comment type="catalytic activity">
    <reaction evidence="1 7">
        <text>D-mannose 6-phosphate = D-fructose 6-phosphate</text>
        <dbReference type="Rhea" id="RHEA:12356"/>
        <dbReference type="ChEBI" id="CHEBI:58735"/>
        <dbReference type="ChEBI" id="CHEBI:61527"/>
        <dbReference type="EC" id="5.3.1.8"/>
    </reaction>
</comment>
<evidence type="ECO:0000256" key="3">
    <source>
        <dbReference type="ARBA" id="ARBA00011956"/>
    </source>
</evidence>
<keyword evidence="4 7" id="KW-0479">Metal-binding</keyword>
<dbReference type="Pfam" id="PF20511">
    <property type="entry name" value="PMI_typeI_cat"/>
    <property type="match status" value="1"/>
</dbReference>
<evidence type="ECO:0000259" key="11">
    <source>
        <dbReference type="Pfam" id="PF21621"/>
    </source>
</evidence>
<dbReference type="AlphaFoldDB" id="K0J813"/>
<keyword evidence="5 7" id="KW-0862">Zinc</keyword>
<organism evidence="12 13">
    <name type="scientific">Amphibacillus xylanus (strain ATCC 51415 / DSM 6626 / JCM 7361 / LMG 17667 / NBRC 15112 / Ep01)</name>
    <dbReference type="NCBI Taxonomy" id="698758"/>
    <lineage>
        <taxon>Bacteria</taxon>
        <taxon>Bacillati</taxon>
        <taxon>Bacillota</taxon>
        <taxon>Bacilli</taxon>
        <taxon>Bacillales</taxon>
        <taxon>Bacillaceae</taxon>
        <taxon>Amphibacillus</taxon>
    </lineage>
</organism>
<dbReference type="CDD" id="cd07010">
    <property type="entry name" value="cupin_PMI_type_I_N_bac"/>
    <property type="match status" value="1"/>
</dbReference>
<dbReference type="GO" id="GO:0008270">
    <property type="term" value="F:zinc ion binding"/>
    <property type="evidence" value="ECO:0007669"/>
    <property type="project" value="UniProtKB-UniRule"/>
</dbReference>
<feature type="domain" description="Phosphomannose isomerase type I catalytic" evidence="10">
    <location>
        <begin position="7"/>
        <end position="110"/>
    </location>
</feature>
<dbReference type="Pfam" id="PF21621">
    <property type="entry name" value="MPI_cupin_dom"/>
    <property type="match status" value="1"/>
</dbReference>
<dbReference type="PANTHER" id="PTHR42742:SF3">
    <property type="entry name" value="FRUCTOKINASE"/>
    <property type="match status" value="1"/>
</dbReference>
<dbReference type="KEGG" id="axl:AXY_21860"/>
<evidence type="ECO:0000256" key="6">
    <source>
        <dbReference type="ARBA" id="ARBA00023235"/>
    </source>
</evidence>
<dbReference type="STRING" id="698758.AXY_21860"/>
<evidence type="ECO:0000256" key="4">
    <source>
        <dbReference type="ARBA" id="ARBA00022723"/>
    </source>
</evidence>
<protein>
    <recommendedName>
        <fullName evidence="3 7">Mannose-6-phosphate isomerase</fullName>
        <ecNumber evidence="3 7">5.3.1.8</ecNumber>
    </recommendedName>
</protein>
<dbReference type="NCBIfam" id="TIGR00218">
    <property type="entry name" value="manA"/>
    <property type="match status" value="1"/>
</dbReference>
<feature type="active site" evidence="9">
    <location>
        <position position="196"/>
    </location>
</feature>
<accession>K0J813</accession>
<evidence type="ECO:0000313" key="13">
    <source>
        <dbReference type="Proteomes" id="UP000006294"/>
    </source>
</evidence>
<dbReference type="InterPro" id="IPR011051">
    <property type="entry name" value="RmlC_Cupin_sf"/>
</dbReference>
<dbReference type="Proteomes" id="UP000006294">
    <property type="component" value="Chromosome"/>
</dbReference>
<name>K0J813_AMPXN</name>
<proteinExistence type="inferred from homology"/>
<reference evidence="12 13" key="1">
    <citation type="submission" date="2011-01" db="EMBL/GenBank/DDBJ databases">
        <title>Whole genome sequence of Amphibacillus xylinus NBRC 15112.</title>
        <authorList>
            <person name="Nakazawa H."/>
            <person name="Katano Y."/>
            <person name="Nakamura S."/>
            <person name="Sasagawa M."/>
            <person name="Fukada J."/>
            <person name="Arai T."/>
            <person name="Sasakura N."/>
            <person name="Mochizuki D."/>
            <person name="Hosoyama A."/>
            <person name="Harada K."/>
            <person name="Horikawa H."/>
            <person name="Kato Y."/>
            <person name="Harada T."/>
            <person name="Sasaki K."/>
            <person name="Sekiguchi M."/>
            <person name="Hodoyama M."/>
            <person name="Nishiko R."/>
            <person name="Narita H."/>
            <person name="Hanamaki A."/>
            <person name="Hata C."/>
            <person name="Konno Y."/>
            <person name="Niimura Y."/>
            <person name="Yamazaki S."/>
            <person name="Fujita N."/>
        </authorList>
    </citation>
    <scope>NUCLEOTIDE SEQUENCE [LARGE SCALE GENOMIC DNA]</scope>
    <source>
        <strain evidence="13">ATCC 51415 / DSM 6626 / JCM 7361 / LMG 17667 / NBRC 15112 / Ep01</strain>
    </source>
</reference>
<dbReference type="PATRIC" id="fig|698758.3.peg.2197"/>
<evidence type="ECO:0000256" key="9">
    <source>
        <dbReference type="PIRSR" id="PIRSR036894-2"/>
    </source>
</evidence>
<dbReference type="InterPro" id="IPR014710">
    <property type="entry name" value="RmlC-like_jellyroll"/>
</dbReference>
<dbReference type="InterPro" id="IPR001250">
    <property type="entry name" value="Man6P_Isoase-1"/>
</dbReference>
<dbReference type="Gene3D" id="2.60.120.10">
    <property type="entry name" value="Jelly Rolls"/>
    <property type="match status" value="2"/>
</dbReference>
<evidence type="ECO:0000259" key="10">
    <source>
        <dbReference type="Pfam" id="PF20511"/>
    </source>
</evidence>
<feature type="binding site" evidence="8">
    <location>
        <position position="119"/>
    </location>
    <ligand>
        <name>Zn(2+)</name>
        <dbReference type="ChEBI" id="CHEBI:29105"/>
    </ligand>
</feature>
<gene>
    <name evidence="12" type="primary">pmi</name>
    <name evidence="12" type="synonym">manA</name>
    <name evidence="12" type="ordered locus">AXY_21860</name>
</gene>
<evidence type="ECO:0000256" key="1">
    <source>
        <dbReference type="ARBA" id="ARBA00000757"/>
    </source>
</evidence>
<dbReference type="GO" id="GO:0005975">
    <property type="term" value="P:carbohydrate metabolic process"/>
    <property type="evidence" value="ECO:0007669"/>
    <property type="project" value="UniProtKB-UniRule"/>
</dbReference>
<dbReference type="RefSeq" id="WP_015010901.1">
    <property type="nucleotide sequence ID" value="NC_018704.1"/>
</dbReference>
<dbReference type="InterPro" id="IPR051804">
    <property type="entry name" value="Carb_Metab_Reg_Kinase/Isom"/>
</dbReference>
<comment type="similarity">
    <text evidence="2 7">Belongs to the mannose-6-phosphate isomerase type 1 family.</text>
</comment>
<dbReference type="PANTHER" id="PTHR42742">
    <property type="entry name" value="TRANSCRIPTIONAL REPRESSOR MPRA"/>
    <property type="match status" value="1"/>
</dbReference>
<dbReference type="InterPro" id="IPR049071">
    <property type="entry name" value="MPI_cupin_dom"/>
</dbReference>
<comment type="cofactor">
    <cofactor evidence="8">
        <name>Zn(2+)</name>
        <dbReference type="ChEBI" id="CHEBI:29105"/>
    </cofactor>
    <text evidence="8">Binds 1 zinc ion per subunit.</text>
</comment>
<dbReference type="PIRSF" id="PIRSF036894">
    <property type="entry name" value="PMI_Firm_short"/>
    <property type="match status" value="1"/>
</dbReference>
<evidence type="ECO:0000256" key="7">
    <source>
        <dbReference type="PIRNR" id="PIRNR036894"/>
    </source>
</evidence>
<dbReference type="EC" id="5.3.1.8" evidence="3 7"/>